<name>A0A8H6CDD3_9LECA</name>
<feature type="compositionally biased region" description="Low complexity" evidence="1">
    <location>
        <begin position="254"/>
        <end position="268"/>
    </location>
</feature>
<dbReference type="AlphaFoldDB" id="A0A8H6CDD3"/>
<dbReference type="EMBL" id="JACCJB010000014">
    <property type="protein sequence ID" value="KAF6221397.1"/>
    <property type="molecule type" value="Genomic_DNA"/>
</dbReference>
<proteinExistence type="predicted"/>
<dbReference type="Proteomes" id="UP000593566">
    <property type="component" value="Unassembled WGS sequence"/>
</dbReference>
<dbReference type="GeneID" id="59330666"/>
<evidence type="ECO:0000256" key="1">
    <source>
        <dbReference type="SAM" id="MobiDB-lite"/>
    </source>
</evidence>
<dbReference type="RefSeq" id="XP_037150832.1">
    <property type="nucleotide sequence ID" value="XM_037293179.1"/>
</dbReference>
<feature type="signal peptide" evidence="2">
    <location>
        <begin position="1"/>
        <end position="19"/>
    </location>
</feature>
<sequence length="640" mass="69673">MSGMEVVAVLGCVAAVVSAYKDGGKIVKQIKAKRAAKKALAPTKSLESSLERGPIAVEQAKDNGIERYGSLFATGDQIATEALKNILIVLQGTLLRHLWSASEDDNMTDFHMLVDASDFGRIQSVTVLNELYMRMAQAAPLQNMQLPIGEPTADSGSIWEYANPTSAAPSHQVASQVLAKSPPVPTLFDRNLPPEDSTSKKDPGKSPVSARRKWGVFPSSTRKLESEIASGSLAPSNSRESALDDSPPGIKFGGNVSSTGNSSSRVTSEGSIPPRDFADDLWKLSSELSIDEENPWREEPSTSNGGVKKAAAPELSPATGITAYMPRREAASVEDPPRPLREPKPMRRVAAYKPRKQPKSDAPPVAESGTRPESKGTQKKFPFMPRRRTTANVTQDATQPHMHNVAHTISPICLPTQTNQSALLGSRHPYGGYCKGAYKLQVGLDKESVNLRNQSTSMTGQSNYWACASSKCAYEGPACRKGKNWTFDDTVRVSDAVQYRWAFLAKCHVALSKVKNGQYDYQCVFCGIQPPSNNVYRGEKAFIEHVSQQHRGRQPDPSILDKICCIYGRVALEEEDFDVNLTPKEDSPLVHRQISVDTPNLLTGSPDHNATPDDEVFEWPAIGGLSSASQRELEGCLPLL</sequence>
<protein>
    <submittedName>
        <fullName evidence="3">Uncharacterized protein</fullName>
    </submittedName>
</protein>
<feature type="compositionally biased region" description="Basic and acidic residues" evidence="1">
    <location>
        <begin position="326"/>
        <end position="345"/>
    </location>
</feature>
<evidence type="ECO:0000313" key="3">
    <source>
        <dbReference type="EMBL" id="KAF6221397.1"/>
    </source>
</evidence>
<feature type="region of interest" description="Disordered" evidence="1">
    <location>
        <begin position="289"/>
        <end position="380"/>
    </location>
</feature>
<dbReference type="PANTHER" id="PTHR42354">
    <property type="entry name" value="C2H2-TYPE DOMAIN-CONTAINING PROTEIN"/>
    <property type="match status" value="1"/>
</dbReference>
<evidence type="ECO:0000256" key="2">
    <source>
        <dbReference type="SAM" id="SignalP"/>
    </source>
</evidence>
<feature type="chain" id="PRO_5034246259" evidence="2">
    <location>
        <begin position="20"/>
        <end position="640"/>
    </location>
</feature>
<accession>A0A8H6CDD3</accession>
<keyword evidence="4" id="KW-1185">Reference proteome</keyword>
<reference evidence="3 4" key="1">
    <citation type="journal article" date="2020" name="Genomics">
        <title>Complete, high-quality genomes from long-read metagenomic sequencing of two wolf lichen thalli reveals enigmatic genome architecture.</title>
        <authorList>
            <person name="McKenzie S.K."/>
            <person name="Walston R.F."/>
            <person name="Allen J.L."/>
        </authorList>
    </citation>
    <scope>NUCLEOTIDE SEQUENCE [LARGE SCALE GENOMIC DNA]</scope>
    <source>
        <strain evidence="3">WasteWater1</strain>
    </source>
</reference>
<keyword evidence="2" id="KW-0732">Signal</keyword>
<comment type="caution">
    <text evidence="3">The sequence shown here is derived from an EMBL/GenBank/DDBJ whole genome shotgun (WGS) entry which is preliminary data.</text>
</comment>
<organism evidence="3 4">
    <name type="scientific">Letharia lupina</name>
    <dbReference type="NCBI Taxonomy" id="560253"/>
    <lineage>
        <taxon>Eukaryota</taxon>
        <taxon>Fungi</taxon>
        <taxon>Dikarya</taxon>
        <taxon>Ascomycota</taxon>
        <taxon>Pezizomycotina</taxon>
        <taxon>Lecanoromycetes</taxon>
        <taxon>OSLEUM clade</taxon>
        <taxon>Lecanoromycetidae</taxon>
        <taxon>Lecanorales</taxon>
        <taxon>Lecanorineae</taxon>
        <taxon>Parmeliaceae</taxon>
        <taxon>Letharia</taxon>
    </lineage>
</organism>
<evidence type="ECO:0000313" key="4">
    <source>
        <dbReference type="Proteomes" id="UP000593566"/>
    </source>
</evidence>
<gene>
    <name evidence="3" type="ORF">HO133_002252</name>
</gene>
<dbReference type="PANTHER" id="PTHR42354:SF1">
    <property type="entry name" value="C2H2-TYPE DOMAIN-CONTAINING PROTEIN"/>
    <property type="match status" value="1"/>
</dbReference>
<feature type="region of interest" description="Disordered" evidence="1">
    <location>
        <begin position="184"/>
        <end position="277"/>
    </location>
</feature>